<feature type="coiled-coil region" evidence="2">
    <location>
        <begin position="272"/>
        <end position="299"/>
    </location>
</feature>
<keyword evidence="1" id="KW-0193">Cuticle</keyword>
<dbReference type="Proteomes" id="UP000625711">
    <property type="component" value="Unassembled WGS sequence"/>
</dbReference>
<sequence length="300" mass="30900">MKFFIFASALLVVASASALPSLVIPTPTLLAAIPVGQHSSQYHSQDALGQYSYGYSNELSAKNEVKSADGQTVGAYSYLDPNGDVQNVQYRSDAVNGFSVSASNLPVAPSAPEAPALPQPEPVQDTPEVAEARSKHLEALRVAEEAAKINSVEVATVQVKSAVPAEAVVSSPAQAAAPAVALVKTAIPSVNLVQAAPLLAAPSFSYSYGINTNGAFAVNAYSLNAQPLVAAYAAPTIITAPIIAAPAQNSAVSSSQAGSEPVQDTPEVIAARAQHIETVEAIKKDIENAQQAQAEVKESK</sequence>
<feature type="chain" id="PRO_5032570346" description="Cuticle protein 6" evidence="4">
    <location>
        <begin position="19"/>
        <end position="300"/>
    </location>
</feature>
<gene>
    <name evidence="5" type="ORF">GWI33_002454</name>
</gene>
<dbReference type="PANTHER" id="PTHR10380:SF196">
    <property type="entry name" value="CUTICULAR PROTEIN 72EA"/>
    <property type="match status" value="1"/>
</dbReference>
<name>A0A834ITZ8_RHYFE</name>
<comment type="caution">
    <text evidence="5">The sequence shown here is derived from an EMBL/GenBank/DDBJ whole genome shotgun (WGS) entry which is preliminary data.</text>
</comment>
<dbReference type="EMBL" id="JAACXV010000016">
    <property type="protein sequence ID" value="KAF7287072.1"/>
    <property type="molecule type" value="Genomic_DNA"/>
</dbReference>
<dbReference type="PANTHER" id="PTHR10380">
    <property type="entry name" value="CUTICLE PROTEIN"/>
    <property type="match status" value="1"/>
</dbReference>
<reference evidence="5" key="1">
    <citation type="submission" date="2020-08" db="EMBL/GenBank/DDBJ databases">
        <title>Genome sequencing and assembly of the red palm weevil Rhynchophorus ferrugineus.</title>
        <authorList>
            <person name="Dias G.B."/>
            <person name="Bergman C.M."/>
            <person name="Manee M."/>
        </authorList>
    </citation>
    <scope>NUCLEOTIDE SEQUENCE</scope>
    <source>
        <strain evidence="5">AA-2017</strain>
        <tissue evidence="5">Whole larva</tissue>
    </source>
</reference>
<keyword evidence="4" id="KW-0732">Signal</keyword>
<accession>A0A834ITZ8</accession>
<evidence type="ECO:0000313" key="5">
    <source>
        <dbReference type="EMBL" id="KAF7287072.1"/>
    </source>
</evidence>
<organism evidence="5 6">
    <name type="scientific">Rhynchophorus ferrugineus</name>
    <name type="common">Red palm weevil</name>
    <name type="synonym">Curculio ferrugineus</name>
    <dbReference type="NCBI Taxonomy" id="354439"/>
    <lineage>
        <taxon>Eukaryota</taxon>
        <taxon>Metazoa</taxon>
        <taxon>Ecdysozoa</taxon>
        <taxon>Arthropoda</taxon>
        <taxon>Hexapoda</taxon>
        <taxon>Insecta</taxon>
        <taxon>Pterygota</taxon>
        <taxon>Neoptera</taxon>
        <taxon>Endopterygota</taxon>
        <taxon>Coleoptera</taxon>
        <taxon>Polyphaga</taxon>
        <taxon>Cucujiformia</taxon>
        <taxon>Curculionidae</taxon>
        <taxon>Dryophthorinae</taxon>
        <taxon>Rhynchophorus</taxon>
    </lineage>
</organism>
<keyword evidence="2" id="KW-0175">Coiled coil</keyword>
<feature type="region of interest" description="Disordered" evidence="3">
    <location>
        <begin position="109"/>
        <end position="131"/>
    </location>
</feature>
<protein>
    <recommendedName>
        <fullName evidence="7">Cuticle protein 6</fullName>
    </recommendedName>
</protein>
<dbReference type="InterPro" id="IPR000618">
    <property type="entry name" value="Insect_cuticle"/>
</dbReference>
<evidence type="ECO:0000256" key="2">
    <source>
        <dbReference type="SAM" id="Coils"/>
    </source>
</evidence>
<dbReference type="GO" id="GO:0062129">
    <property type="term" value="C:chitin-based extracellular matrix"/>
    <property type="evidence" value="ECO:0007669"/>
    <property type="project" value="TreeGrafter"/>
</dbReference>
<dbReference type="InterPro" id="IPR050468">
    <property type="entry name" value="Cuticle_Struct_Prot"/>
</dbReference>
<proteinExistence type="predicted"/>
<feature type="signal peptide" evidence="4">
    <location>
        <begin position="1"/>
        <end position="18"/>
    </location>
</feature>
<evidence type="ECO:0008006" key="7">
    <source>
        <dbReference type="Google" id="ProtNLM"/>
    </source>
</evidence>
<dbReference type="Pfam" id="PF00379">
    <property type="entry name" value="Chitin_bind_4"/>
    <property type="match status" value="1"/>
</dbReference>
<dbReference type="PROSITE" id="PS51155">
    <property type="entry name" value="CHIT_BIND_RR_2"/>
    <property type="match status" value="1"/>
</dbReference>
<dbReference type="OrthoDB" id="6515429at2759"/>
<dbReference type="GO" id="GO:0008010">
    <property type="term" value="F:structural constituent of chitin-based larval cuticle"/>
    <property type="evidence" value="ECO:0007669"/>
    <property type="project" value="TreeGrafter"/>
</dbReference>
<evidence type="ECO:0000313" key="6">
    <source>
        <dbReference type="Proteomes" id="UP000625711"/>
    </source>
</evidence>
<keyword evidence="6" id="KW-1185">Reference proteome</keyword>
<evidence type="ECO:0000256" key="1">
    <source>
        <dbReference type="PROSITE-ProRule" id="PRU00497"/>
    </source>
</evidence>
<dbReference type="AlphaFoldDB" id="A0A834ITZ8"/>
<evidence type="ECO:0000256" key="3">
    <source>
        <dbReference type="SAM" id="MobiDB-lite"/>
    </source>
</evidence>
<evidence type="ECO:0000256" key="4">
    <source>
        <dbReference type="SAM" id="SignalP"/>
    </source>
</evidence>